<feature type="signal peptide" evidence="1">
    <location>
        <begin position="1"/>
        <end position="22"/>
    </location>
</feature>
<dbReference type="EMBL" id="JALLBG020000156">
    <property type="protein sequence ID" value="KAL3761160.1"/>
    <property type="molecule type" value="Genomic_DNA"/>
</dbReference>
<dbReference type="SUPFAM" id="SSF48619">
    <property type="entry name" value="Phospholipase A2, PLA2"/>
    <property type="match status" value="1"/>
</dbReference>
<gene>
    <name evidence="2" type="ORF">ACHAWU_000255</name>
</gene>
<comment type="caution">
    <text evidence="2">The sequence shown here is derived from an EMBL/GenBank/DDBJ whole genome shotgun (WGS) entry which is preliminary data.</text>
</comment>
<feature type="chain" id="PRO_5044771270" evidence="1">
    <location>
        <begin position="23"/>
        <end position="469"/>
    </location>
</feature>
<accession>A0ABD3MKX0</accession>
<dbReference type="AlphaFoldDB" id="A0ABD3MKX0"/>
<keyword evidence="1" id="KW-0732">Signal</keyword>
<proteinExistence type="predicted"/>
<sequence length="469" mass="50065">MIYFTFFVALVSLVAAVAQANGQQDLAAAMDANQGGIFAADDEELPSVVLLQQQKEGNNKSTKSDKKIPGFVISGVDESFKIVSCEPTSVEVTGSRAAKIKQGNIIIYTPHDTATCSSCNPLFRKVQSISTSPITGNLILATTLLTVAEIMQVGTSPDGIAVGSVLMELLFNCPHTTDIQGASIDAFSSAQDSNIGAFLSSEEDVVLSSMLLGSCNANWLLKNADGRCTHTNCYVGVTGNANDCFECKTACDNGCGHAGLPTIDGNFGAYDFGPACCNHDFCWASSTYTKEECDTTFFDQMKNQCPSPSPNDVVIRLYFPISAPFLSSIGCDALATTFYALVMTTVGTDAYNTAKSDQMNYEQQDSLCIAQCPSTQQSGGQGTTVLKIDMGKTSGTFHLRYNMYEEPDWLTIDYEDEFIFNTGGTVSGEFSTDVDFGPGSSTIITVTILAADEGTAWDVEVACPYPILC</sequence>
<dbReference type="Gene3D" id="1.20.90.10">
    <property type="entry name" value="Phospholipase A2 domain"/>
    <property type="match status" value="1"/>
</dbReference>
<name>A0ABD3MKX0_9STRA</name>
<protein>
    <submittedName>
        <fullName evidence="2">Uncharacterized protein</fullName>
    </submittedName>
</protein>
<keyword evidence="3" id="KW-1185">Reference proteome</keyword>
<evidence type="ECO:0000256" key="1">
    <source>
        <dbReference type="SAM" id="SignalP"/>
    </source>
</evidence>
<organism evidence="2 3">
    <name type="scientific">Discostella pseudostelligera</name>
    <dbReference type="NCBI Taxonomy" id="259834"/>
    <lineage>
        <taxon>Eukaryota</taxon>
        <taxon>Sar</taxon>
        <taxon>Stramenopiles</taxon>
        <taxon>Ochrophyta</taxon>
        <taxon>Bacillariophyta</taxon>
        <taxon>Coscinodiscophyceae</taxon>
        <taxon>Thalassiosirophycidae</taxon>
        <taxon>Stephanodiscales</taxon>
        <taxon>Stephanodiscaceae</taxon>
        <taxon>Discostella</taxon>
    </lineage>
</organism>
<dbReference type="InterPro" id="IPR036444">
    <property type="entry name" value="PLipase_A2_dom_sf"/>
</dbReference>
<evidence type="ECO:0000313" key="3">
    <source>
        <dbReference type="Proteomes" id="UP001530293"/>
    </source>
</evidence>
<evidence type="ECO:0000313" key="2">
    <source>
        <dbReference type="EMBL" id="KAL3761160.1"/>
    </source>
</evidence>
<reference evidence="2 3" key="1">
    <citation type="submission" date="2024-10" db="EMBL/GenBank/DDBJ databases">
        <title>Updated reference genomes for cyclostephanoid diatoms.</title>
        <authorList>
            <person name="Roberts W.R."/>
            <person name="Alverson A.J."/>
        </authorList>
    </citation>
    <scope>NUCLEOTIDE SEQUENCE [LARGE SCALE GENOMIC DNA]</scope>
    <source>
        <strain evidence="2 3">AJA232-27</strain>
    </source>
</reference>
<dbReference type="Proteomes" id="UP001530293">
    <property type="component" value="Unassembled WGS sequence"/>
</dbReference>